<comment type="caution">
    <text evidence="4">The sequence shown here is derived from an EMBL/GenBank/DDBJ whole genome shotgun (WGS) entry which is preliminary data.</text>
</comment>
<protein>
    <submittedName>
        <fullName evidence="4">Activator of Hsp90 ATPase</fullName>
    </submittedName>
</protein>
<accession>A0ABR1NIU2</accession>
<dbReference type="InterPro" id="IPR023393">
    <property type="entry name" value="START-like_dom_sf"/>
</dbReference>
<dbReference type="InterPro" id="IPR015310">
    <property type="entry name" value="AHSA1-like_N"/>
</dbReference>
<organism evidence="4 5">
    <name type="scientific">Phyllosticta paracitricarpa</name>
    <dbReference type="NCBI Taxonomy" id="2016321"/>
    <lineage>
        <taxon>Eukaryota</taxon>
        <taxon>Fungi</taxon>
        <taxon>Dikarya</taxon>
        <taxon>Ascomycota</taxon>
        <taxon>Pezizomycotina</taxon>
        <taxon>Dothideomycetes</taxon>
        <taxon>Dothideomycetes incertae sedis</taxon>
        <taxon>Botryosphaeriales</taxon>
        <taxon>Phyllostictaceae</taxon>
        <taxon>Phyllosticta</taxon>
    </lineage>
</organism>
<feature type="region of interest" description="Disordered" evidence="2">
    <location>
        <begin position="281"/>
        <end position="304"/>
    </location>
</feature>
<dbReference type="InterPro" id="IPR036338">
    <property type="entry name" value="Aha1"/>
</dbReference>
<dbReference type="PANTHER" id="PTHR13009:SF22">
    <property type="entry name" value="LD43819P"/>
    <property type="match status" value="1"/>
</dbReference>
<dbReference type="InterPro" id="IPR013538">
    <property type="entry name" value="ASHA1/2-like_C"/>
</dbReference>
<feature type="compositionally biased region" description="Polar residues" evidence="2">
    <location>
        <begin position="281"/>
        <end position="297"/>
    </location>
</feature>
<evidence type="ECO:0000259" key="3">
    <source>
        <dbReference type="SMART" id="SM01000"/>
    </source>
</evidence>
<evidence type="ECO:0000256" key="1">
    <source>
        <dbReference type="ARBA" id="ARBA00006817"/>
    </source>
</evidence>
<reference evidence="4 5" key="1">
    <citation type="submission" date="2024-04" db="EMBL/GenBank/DDBJ databases">
        <title>Phyllosticta paracitricarpa is synonymous to the EU quarantine fungus P. citricarpa based on phylogenomic analyses.</title>
        <authorList>
            <consortium name="Lawrence Berkeley National Laboratory"/>
            <person name="Van ingen-buijs V.A."/>
            <person name="Van westerhoven A.C."/>
            <person name="Haridas S."/>
            <person name="Skiadas P."/>
            <person name="Martin F."/>
            <person name="Groenewald J.Z."/>
            <person name="Crous P.W."/>
            <person name="Seidl M.F."/>
        </authorList>
    </citation>
    <scope>NUCLEOTIDE SEQUENCE [LARGE SCALE GENOMIC DNA]</scope>
    <source>
        <strain evidence="4 5">CBS 141358</strain>
    </source>
</reference>
<dbReference type="PANTHER" id="PTHR13009">
    <property type="entry name" value="HEAT SHOCK PROTEIN 90 HSP90 CO-CHAPERONE AHA-1"/>
    <property type="match status" value="1"/>
</dbReference>
<dbReference type="Pfam" id="PF09229">
    <property type="entry name" value="Aha1_N"/>
    <property type="match status" value="1"/>
</dbReference>
<gene>
    <name evidence="4" type="ORF">JOL62DRAFT_565837</name>
</gene>
<proteinExistence type="inferred from homology"/>
<dbReference type="Proteomes" id="UP001367316">
    <property type="component" value="Unassembled WGS sequence"/>
</dbReference>
<keyword evidence="5" id="KW-1185">Reference proteome</keyword>
<dbReference type="SUPFAM" id="SSF103111">
    <property type="entry name" value="Activator of Hsp90 ATPase, Aha1"/>
    <property type="match status" value="1"/>
</dbReference>
<dbReference type="Gene3D" id="3.15.10.20">
    <property type="entry name" value="Activator of Hsp90 ATPase Aha1, N-terminal domain"/>
    <property type="match status" value="1"/>
</dbReference>
<dbReference type="Gene3D" id="3.30.530.20">
    <property type="match status" value="1"/>
</dbReference>
<dbReference type="CDD" id="cd08892">
    <property type="entry name" value="SRPBCC_Aha1"/>
    <property type="match status" value="1"/>
</dbReference>
<dbReference type="EMBL" id="JBBPBF010000005">
    <property type="protein sequence ID" value="KAK7613959.1"/>
    <property type="molecule type" value="Genomic_DNA"/>
</dbReference>
<evidence type="ECO:0000313" key="5">
    <source>
        <dbReference type="Proteomes" id="UP001367316"/>
    </source>
</evidence>
<feature type="domain" description="Activator of Hsp90 ATPase AHSA1-like N-terminal" evidence="3">
    <location>
        <begin position="123"/>
        <end position="256"/>
    </location>
</feature>
<dbReference type="Pfam" id="PF08327">
    <property type="entry name" value="AHSA1"/>
    <property type="match status" value="1"/>
</dbReference>
<sequence length="440" mass="48654">MTVRRDCLRFSQPQRVEVSYAGAKSGRRIRRRHSCFSKLLEVSGFALSSLLQHPKPTATLKTPPISLLPHSSALTTSIDATPSTTSLLNSLPLTFLSSIHPSIHPSSTTIMVLHNPNNWHWVNKDVGSWAKDYLEKDLTGLSVEDDGVSAKIDRLISMDGDVEVSQRKGKVITIYDVKLQLEYSGKNKEGQEASGTITVPEVAHDTEEDEYVFEIDLYADEMSKRPVKDLVRSKLVPQLRKRFSGLTGVLVAEHGKDVQHAPGVNPSASFPKARVYESSSVNKGSSEAKSSSHTAASGSGPLVNVTTVTDNEEFRTTAAELYETFTNPQRLAAFTRAPPKVFEGAREGAKFELFGGNVAGEFVKLEQPTRIVQKWRLAQWPAGHYSTLNINFDQNDVDAVTVMRVDWEGVPVGQEDVTKRNWGEYYVRSIKTTFGFGTVL</sequence>
<evidence type="ECO:0000256" key="2">
    <source>
        <dbReference type="SAM" id="MobiDB-lite"/>
    </source>
</evidence>
<dbReference type="SUPFAM" id="SSF55961">
    <property type="entry name" value="Bet v1-like"/>
    <property type="match status" value="1"/>
</dbReference>
<name>A0ABR1NIU2_9PEZI</name>
<evidence type="ECO:0000313" key="4">
    <source>
        <dbReference type="EMBL" id="KAK7613959.1"/>
    </source>
</evidence>
<comment type="similarity">
    <text evidence="1">Belongs to the AHA1 family.</text>
</comment>
<dbReference type="SMART" id="SM01000">
    <property type="entry name" value="Aha1_N"/>
    <property type="match status" value="1"/>
</dbReference>